<evidence type="ECO:0000256" key="6">
    <source>
        <dbReference type="ARBA" id="ARBA00023212"/>
    </source>
</evidence>
<accession>A0A383VPK6</accession>
<dbReference type="PRINTS" id="PR01799">
    <property type="entry name" value="SFASSEMBLIN"/>
</dbReference>
<keyword evidence="9" id="KW-1185">Reference proteome</keyword>
<evidence type="ECO:0000256" key="2">
    <source>
        <dbReference type="ARBA" id="ARBA00005678"/>
    </source>
</evidence>
<evidence type="ECO:0000256" key="5">
    <source>
        <dbReference type="ARBA" id="ARBA00023054"/>
    </source>
</evidence>
<dbReference type="EMBL" id="FNXT01000770">
    <property type="protein sequence ID" value="SZX67111.1"/>
    <property type="molecule type" value="Genomic_DNA"/>
</dbReference>
<dbReference type="AlphaFoldDB" id="A0A383VPK6"/>
<evidence type="ECO:0000256" key="7">
    <source>
        <dbReference type="SAM" id="MobiDB-lite"/>
    </source>
</evidence>
<dbReference type="Proteomes" id="UP000256970">
    <property type="component" value="Unassembled WGS sequence"/>
</dbReference>
<evidence type="ECO:0000256" key="1">
    <source>
        <dbReference type="ARBA" id="ARBA00004245"/>
    </source>
</evidence>
<organism evidence="8 9">
    <name type="scientific">Tetradesmus obliquus</name>
    <name type="common">Green alga</name>
    <name type="synonym">Acutodesmus obliquus</name>
    <dbReference type="NCBI Taxonomy" id="3088"/>
    <lineage>
        <taxon>Eukaryota</taxon>
        <taxon>Viridiplantae</taxon>
        <taxon>Chlorophyta</taxon>
        <taxon>core chlorophytes</taxon>
        <taxon>Chlorophyceae</taxon>
        <taxon>CS clade</taxon>
        <taxon>Sphaeropleales</taxon>
        <taxon>Scenedesmaceae</taxon>
        <taxon>Tetradesmus</taxon>
    </lineage>
</organism>
<keyword evidence="5" id="KW-0175">Coiled coil</keyword>
<evidence type="ECO:0000256" key="3">
    <source>
        <dbReference type="ARBA" id="ARBA00022490"/>
    </source>
</evidence>
<protein>
    <recommendedName>
        <fullName evidence="10">SF-assemblin</fullName>
    </recommendedName>
</protein>
<gene>
    <name evidence="8" type="ORF">BQ4739_LOCUS7533</name>
</gene>
<keyword evidence="4" id="KW-0493">Microtubule</keyword>
<proteinExistence type="inferred from homology"/>
<evidence type="ECO:0000313" key="9">
    <source>
        <dbReference type="Proteomes" id="UP000256970"/>
    </source>
</evidence>
<dbReference type="InterPro" id="IPR008374">
    <property type="entry name" value="SF_assemblin/giardin_b"/>
</dbReference>
<evidence type="ECO:0008006" key="10">
    <source>
        <dbReference type="Google" id="ProtNLM"/>
    </source>
</evidence>
<dbReference type="STRING" id="3088.A0A383VPK6"/>
<sequence length="274" mass="30996">MPGKLTESPNRYTSPIRGSSQQAFKVMGPTAKLEHVAERFSAFYTDLEQEKQQRKIEESSRHQSMAESVAKLEKSFEAEVKRRTESDRQLQTHFDSEVKSLQDKLNSSYAELSGAFKTSLEGLARTVQDLHAIIKEEREQRRTDIEHLASSLVGKVNECVGAIDEERVARVEMETKTVRQVGQDLLRLQERLEAEKSTRDGDINQLRAEIHEVLGNRNISDEKFQAVVLDEIAALKNAVAAEREERVAEDDEIVAAVNDYTRALQDGLRILANS</sequence>
<dbReference type="PANTHER" id="PTHR40412:SF1">
    <property type="entry name" value="SF-ASSEMBLIN"/>
    <property type="match status" value="1"/>
</dbReference>
<feature type="compositionally biased region" description="Polar residues" evidence="7">
    <location>
        <begin position="7"/>
        <end position="21"/>
    </location>
</feature>
<feature type="region of interest" description="Disordered" evidence="7">
    <location>
        <begin position="1"/>
        <end position="21"/>
    </location>
</feature>
<comment type="subcellular location">
    <subcellularLocation>
        <location evidence="1">Cytoplasm</location>
        <location evidence="1">Cytoskeleton</location>
    </subcellularLocation>
</comment>
<dbReference type="Pfam" id="PF06705">
    <property type="entry name" value="SF-assemblin"/>
    <property type="match status" value="1"/>
</dbReference>
<evidence type="ECO:0000313" key="8">
    <source>
        <dbReference type="EMBL" id="SZX67111.1"/>
    </source>
</evidence>
<dbReference type="PANTHER" id="PTHR40412">
    <property type="entry name" value="SF-ASSEMBLIN"/>
    <property type="match status" value="1"/>
</dbReference>
<name>A0A383VPK6_TETOB</name>
<comment type="similarity">
    <text evidence="2">Belongs to the SF-assemblin family.</text>
</comment>
<dbReference type="GO" id="GO:0005200">
    <property type="term" value="F:structural constituent of cytoskeleton"/>
    <property type="evidence" value="ECO:0007669"/>
    <property type="project" value="InterPro"/>
</dbReference>
<dbReference type="GO" id="GO:0005874">
    <property type="term" value="C:microtubule"/>
    <property type="evidence" value="ECO:0007669"/>
    <property type="project" value="UniProtKB-KW"/>
</dbReference>
<keyword evidence="3" id="KW-0963">Cytoplasm</keyword>
<reference evidence="8 9" key="1">
    <citation type="submission" date="2016-10" db="EMBL/GenBank/DDBJ databases">
        <authorList>
            <person name="Cai Z."/>
        </authorList>
    </citation>
    <scope>NUCLEOTIDE SEQUENCE [LARGE SCALE GENOMIC DNA]</scope>
</reference>
<keyword evidence="6" id="KW-0206">Cytoskeleton</keyword>
<evidence type="ECO:0000256" key="4">
    <source>
        <dbReference type="ARBA" id="ARBA00022701"/>
    </source>
</evidence>